<evidence type="ECO:0000313" key="3">
    <source>
        <dbReference type="EMBL" id="QAA31280.1"/>
    </source>
</evidence>
<dbReference type="InterPro" id="IPR023753">
    <property type="entry name" value="FAD/NAD-binding_dom"/>
</dbReference>
<evidence type="ECO:0000256" key="1">
    <source>
        <dbReference type="ARBA" id="ARBA00023002"/>
    </source>
</evidence>
<dbReference type="KEGG" id="cmah:C1I91_06300"/>
<dbReference type="InterPro" id="IPR036188">
    <property type="entry name" value="FAD/NAD-bd_sf"/>
</dbReference>
<dbReference type="Pfam" id="PF07992">
    <property type="entry name" value="Pyr_redox_2"/>
    <property type="match status" value="1"/>
</dbReference>
<sequence length="328" mass="36085">MYQYDLIVVGGGTAGIAAAISAKEKGIKSILILERENTLGGALNICIHNSFGKKILSKEVTGPEYAQFLIDKVHQLGIEYKLDTMVIDLNRDKVISYVNPEEGIVDVKAKSIILAMGSREKFTGNINIPTHKFAGIYTVGTAQRFVNISGFLPGKEIVILGSSDITLIIARRLLIEGAKIKAIVEKKTNLNARQDKVKDIVEDFKVPLLLSRAVLDVEGNDRIESVTIAKVDEAGNILHEEKEKITCDCLLLSVGWMPESDLAEKARIKLESKQKYPVVSERFETSIGGIYACGNLIHSYGYADDTTLEGYDVGKYAADYISTYYKSV</sequence>
<evidence type="ECO:0000259" key="2">
    <source>
        <dbReference type="Pfam" id="PF07992"/>
    </source>
</evidence>
<protein>
    <submittedName>
        <fullName evidence="3">Oxidoreductase</fullName>
    </submittedName>
</protein>
<keyword evidence="1" id="KW-0560">Oxidoreductase</keyword>
<proteinExistence type="predicted"/>
<organism evidence="3 4">
    <name type="scientific">Clostridium manihotivorum</name>
    <dbReference type="NCBI Taxonomy" id="2320868"/>
    <lineage>
        <taxon>Bacteria</taxon>
        <taxon>Bacillati</taxon>
        <taxon>Bacillota</taxon>
        <taxon>Clostridia</taxon>
        <taxon>Eubacteriales</taxon>
        <taxon>Clostridiaceae</taxon>
        <taxon>Clostridium</taxon>
    </lineage>
</organism>
<dbReference type="AlphaFoldDB" id="A0A3R5QS86"/>
<reference evidence="3 4" key="1">
    <citation type="submission" date="2018-01" db="EMBL/GenBank/DDBJ databases">
        <title>Genome Sequencing and Assembly of Anaerobacter polyendosporus strain CT4.</title>
        <authorList>
            <person name="Tachaapaikoon C."/>
            <person name="Sutheeworapong S."/>
            <person name="Jenjaroenpun P."/>
            <person name="Wongsurawat T."/>
            <person name="Nookeaw I."/>
            <person name="Cheawchanlertfa P."/>
            <person name="Kosugi A."/>
            <person name="Cheevadhanarak S."/>
            <person name="Ratanakhanokchai K."/>
        </authorList>
    </citation>
    <scope>NUCLEOTIDE SEQUENCE [LARGE SCALE GENOMIC DNA]</scope>
    <source>
        <strain evidence="3 4">CT4</strain>
    </source>
</reference>
<name>A0A3R5QS86_9CLOT</name>
<dbReference type="RefSeq" id="WP_128212068.1">
    <property type="nucleotide sequence ID" value="NZ_CP025746.1"/>
</dbReference>
<keyword evidence="4" id="KW-1185">Reference proteome</keyword>
<dbReference type="GO" id="GO:0016491">
    <property type="term" value="F:oxidoreductase activity"/>
    <property type="evidence" value="ECO:0007669"/>
    <property type="project" value="UniProtKB-KW"/>
</dbReference>
<feature type="domain" description="FAD/NAD(P)-binding" evidence="2">
    <location>
        <begin position="4"/>
        <end position="297"/>
    </location>
</feature>
<dbReference type="PRINTS" id="PR00368">
    <property type="entry name" value="FADPNR"/>
</dbReference>
<gene>
    <name evidence="3" type="ORF">C1I91_06300</name>
</gene>
<dbReference type="EMBL" id="CP025746">
    <property type="protein sequence ID" value="QAA31280.1"/>
    <property type="molecule type" value="Genomic_DNA"/>
</dbReference>
<accession>A0A3R5QS86</accession>
<dbReference type="PRINTS" id="PR00411">
    <property type="entry name" value="PNDRDTASEI"/>
</dbReference>
<dbReference type="PANTHER" id="PTHR42949:SF3">
    <property type="entry name" value="ANAEROBIC GLYCEROL-3-PHOSPHATE DEHYDROGENASE SUBUNIT B"/>
    <property type="match status" value="1"/>
</dbReference>
<dbReference type="PANTHER" id="PTHR42949">
    <property type="entry name" value="ANAEROBIC GLYCEROL-3-PHOSPHATE DEHYDROGENASE SUBUNIT B"/>
    <property type="match status" value="1"/>
</dbReference>
<dbReference type="Gene3D" id="3.50.50.60">
    <property type="entry name" value="FAD/NAD(P)-binding domain"/>
    <property type="match status" value="2"/>
</dbReference>
<dbReference type="Proteomes" id="UP000286268">
    <property type="component" value="Chromosome"/>
</dbReference>
<dbReference type="SUPFAM" id="SSF51905">
    <property type="entry name" value="FAD/NAD(P)-binding domain"/>
    <property type="match status" value="2"/>
</dbReference>
<dbReference type="InterPro" id="IPR051691">
    <property type="entry name" value="Metab_Enz_Cyan_OpOx_G3PDH"/>
</dbReference>
<dbReference type="OrthoDB" id="9776839at2"/>
<evidence type="ECO:0000313" key="4">
    <source>
        <dbReference type="Proteomes" id="UP000286268"/>
    </source>
</evidence>